<dbReference type="GO" id="GO:0006309">
    <property type="term" value="P:apoptotic DNA fragmentation"/>
    <property type="evidence" value="ECO:0007669"/>
    <property type="project" value="TreeGrafter"/>
</dbReference>
<dbReference type="PaxDb" id="121845-A0A3Q0JGW8"/>
<evidence type="ECO:0000256" key="1">
    <source>
        <dbReference type="ARBA" id="ARBA00001936"/>
    </source>
</evidence>
<evidence type="ECO:0000256" key="5">
    <source>
        <dbReference type="ARBA" id="ARBA00022842"/>
    </source>
</evidence>
<sequence>MVIESTKDKRKRKDAEDSDFQEILIPELCNLVSYPIAYWIGAIYLPAVLYRVHSLLTADQLRVRIAVMSGIVPSSQAGEIMKKVEYKPYEMTFEPCPHINIFIPRMNLCGDGSSQAGEIMKKVEYKPYEMTFEPCPHINILEIEYDSKTCKGPSQRDIYEKLVSPKPEGELSPTTELKIMEFLSNLDFDLYQDPTEDGKKVSSPEKLPSSSYNFLDRIKLGDKVVADVVESLTGVYLRSCGIEGAMLFLQALNILPQSKIDVHEALYGPHPSAVRCPEQARGLDPLRYIPECTQLEKRINYTFQDKSFLLQALSHPTYNANRITTSYQRLEFLGDAIIDFLVTAYLYENFSHLSPGEISDIRSAMVNNVTFASYAVRLDLHKHLLHDSPRLYENVTRFAQNQEARNHEISDEIFFLIEEKDVQTDVYGRVVEYVDVPKALGDVFEALVGKANPATSGRYLTPLTIMIGRPPTQRTFYGVGLNKRSAKLAAAKLALRYVE</sequence>
<dbReference type="FunFam" id="1.10.1520.10:FF:000004">
    <property type="entry name" value="Endoribonuclease dicer-like 1"/>
    <property type="match status" value="1"/>
</dbReference>
<dbReference type="Gene3D" id="3.30.160.20">
    <property type="match status" value="1"/>
</dbReference>
<gene>
    <name evidence="11" type="primary">LOC103518838</name>
</gene>
<evidence type="ECO:0000256" key="4">
    <source>
        <dbReference type="ARBA" id="ARBA00022801"/>
    </source>
</evidence>
<dbReference type="PROSITE" id="PS50142">
    <property type="entry name" value="RNASE_3_2"/>
    <property type="match status" value="1"/>
</dbReference>
<dbReference type="GO" id="GO:0003723">
    <property type="term" value="F:RNA binding"/>
    <property type="evidence" value="ECO:0007669"/>
    <property type="project" value="UniProtKB-UniRule"/>
</dbReference>
<dbReference type="InterPro" id="IPR036389">
    <property type="entry name" value="RNase_III_sf"/>
</dbReference>
<dbReference type="PROSITE" id="PS50137">
    <property type="entry name" value="DS_RBD"/>
    <property type="match status" value="1"/>
</dbReference>
<dbReference type="InterPro" id="IPR000999">
    <property type="entry name" value="RNase_III_dom"/>
</dbReference>
<dbReference type="PROSITE" id="PS00517">
    <property type="entry name" value="RNASE_3_1"/>
    <property type="match status" value="1"/>
</dbReference>
<keyword evidence="3" id="KW-0479">Metal-binding</keyword>
<organism evidence="10 11">
    <name type="scientific">Diaphorina citri</name>
    <name type="common">Asian citrus psyllid</name>
    <dbReference type="NCBI Taxonomy" id="121845"/>
    <lineage>
        <taxon>Eukaryota</taxon>
        <taxon>Metazoa</taxon>
        <taxon>Ecdysozoa</taxon>
        <taxon>Arthropoda</taxon>
        <taxon>Hexapoda</taxon>
        <taxon>Insecta</taxon>
        <taxon>Pterygota</taxon>
        <taxon>Neoptera</taxon>
        <taxon>Paraneoptera</taxon>
        <taxon>Hemiptera</taxon>
        <taxon>Sternorrhyncha</taxon>
        <taxon>Psylloidea</taxon>
        <taxon>Psyllidae</taxon>
        <taxon>Diaphorininae</taxon>
        <taxon>Diaphorina</taxon>
    </lineage>
</organism>
<keyword evidence="5" id="KW-0460">Magnesium</keyword>
<dbReference type="PANTHER" id="PTHR14950:SF36">
    <property type="entry name" value="ENDORIBONUCLEASE DCR-2"/>
    <property type="match status" value="1"/>
</dbReference>
<dbReference type="GO" id="GO:0046872">
    <property type="term" value="F:metal ion binding"/>
    <property type="evidence" value="ECO:0007669"/>
    <property type="project" value="UniProtKB-KW"/>
</dbReference>
<proteinExistence type="predicted"/>
<dbReference type="GO" id="GO:0005737">
    <property type="term" value="C:cytoplasm"/>
    <property type="evidence" value="ECO:0007669"/>
    <property type="project" value="TreeGrafter"/>
</dbReference>
<dbReference type="SUPFAM" id="SSF69065">
    <property type="entry name" value="RNase III domain-like"/>
    <property type="match status" value="1"/>
</dbReference>
<evidence type="ECO:0000313" key="11">
    <source>
        <dbReference type="RefSeq" id="XP_026686328.1"/>
    </source>
</evidence>
<dbReference type="GO" id="GO:0030422">
    <property type="term" value="P:siRNA processing"/>
    <property type="evidence" value="ECO:0007669"/>
    <property type="project" value="TreeGrafter"/>
</dbReference>
<dbReference type="GO" id="GO:0004525">
    <property type="term" value="F:ribonuclease III activity"/>
    <property type="evidence" value="ECO:0007669"/>
    <property type="project" value="InterPro"/>
</dbReference>
<dbReference type="GO" id="GO:0004530">
    <property type="term" value="F:deoxyribonuclease I activity"/>
    <property type="evidence" value="ECO:0007669"/>
    <property type="project" value="TreeGrafter"/>
</dbReference>
<reference evidence="11" key="1">
    <citation type="submission" date="2025-08" db="UniProtKB">
        <authorList>
            <consortium name="RefSeq"/>
        </authorList>
    </citation>
    <scope>IDENTIFICATION</scope>
</reference>
<evidence type="ECO:0000256" key="6">
    <source>
        <dbReference type="ARBA" id="ARBA00022884"/>
    </source>
</evidence>
<dbReference type="KEGG" id="dci:103518838"/>
<dbReference type="RefSeq" id="XP_026686328.1">
    <property type="nucleotide sequence ID" value="XM_026830527.1"/>
</dbReference>
<evidence type="ECO:0000313" key="10">
    <source>
        <dbReference type="Proteomes" id="UP000079169"/>
    </source>
</evidence>
<dbReference type="InterPro" id="IPR014720">
    <property type="entry name" value="dsRBD_dom"/>
</dbReference>
<keyword evidence="4" id="KW-0378">Hydrolase</keyword>
<dbReference type="GO" id="GO:0070578">
    <property type="term" value="C:RISC-loading complex"/>
    <property type="evidence" value="ECO:0007669"/>
    <property type="project" value="TreeGrafter"/>
</dbReference>
<feature type="domain" description="RNase III" evidence="9">
    <location>
        <begin position="292"/>
        <end position="449"/>
    </location>
</feature>
<dbReference type="AlphaFoldDB" id="A0A3Q0JGW8"/>
<evidence type="ECO:0000256" key="7">
    <source>
        <dbReference type="PROSITE-ProRule" id="PRU00266"/>
    </source>
</evidence>
<evidence type="ECO:0000259" key="8">
    <source>
        <dbReference type="PROSITE" id="PS50137"/>
    </source>
</evidence>
<evidence type="ECO:0000259" key="9">
    <source>
        <dbReference type="PROSITE" id="PS50142"/>
    </source>
</evidence>
<dbReference type="CDD" id="cd00593">
    <property type="entry name" value="RIBOc"/>
    <property type="match status" value="1"/>
</dbReference>
<dbReference type="PANTHER" id="PTHR14950">
    <property type="entry name" value="DICER-RELATED"/>
    <property type="match status" value="1"/>
</dbReference>
<dbReference type="Pfam" id="PF00636">
    <property type="entry name" value="Ribonuclease_3"/>
    <property type="match status" value="1"/>
</dbReference>
<dbReference type="Proteomes" id="UP000079169">
    <property type="component" value="Unplaced"/>
</dbReference>
<comment type="cofactor">
    <cofactor evidence="1">
        <name>Mn(2+)</name>
        <dbReference type="ChEBI" id="CHEBI:29035"/>
    </cofactor>
</comment>
<comment type="cofactor">
    <cofactor evidence="2">
        <name>Mg(2+)</name>
        <dbReference type="ChEBI" id="CHEBI:18420"/>
    </cofactor>
</comment>
<dbReference type="STRING" id="121845.A0A3Q0JGW8"/>
<dbReference type="GO" id="GO:0005634">
    <property type="term" value="C:nucleus"/>
    <property type="evidence" value="ECO:0007669"/>
    <property type="project" value="TreeGrafter"/>
</dbReference>
<dbReference type="GeneID" id="103518838"/>
<keyword evidence="6 7" id="KW-0694">RNA-binding</keyword>
<protein>
    <submittedName>
        <fullName evidence="11">Endoribonuclease Dicer-like</fullName>
    </submittedName>
</protein>
<keyword evidence="10" id="KW-1185">Reference proteome</keyword>
<feature type="domain" description="DRBM" evidence="8">
    <location>
        <begin position="478"/>
        <end position="499"/>
    </location>
</feature>
<evidence type="ECO:0000256" key="2">
    <source>
        <dbReference type="ARBA" id="ARBA00001946"/>
    </source>
</evidence>
<accession>A0A3Q0JGW8</accession>
<dbReference type="Gene3D" id="1.10.1520.10">
    <property type="entry name" value="Ribonuclease III domain"/>
    <property type="match status" value="1"/>
</dbReference>
<dbReference type="SMART" id="SM00535">
    <property type="entry name" value="RIBOc"/>
    <property type="match status" value="1"/>
</dbReference>
<name>A0A3Q0JGW8_DIACI</name>
<evidence type="ECO:0000256" key="3">
    <source>
        <dbReference type="ARBA" id="ARBA00022723"/>
    </source>
</evidence>